<dbReference type="PANTHER" id="PTHR43222">
    <property type="entry name" value="NUDIX HYDROLASE 23"/>
    <property type="match status" value="1"/>
</dbReference>
<dbReference type="Proteomes" id="UP000253209">
    <property type="component" value="Unassembled WGS sequence"/>
</dbReference>
<dbReference type="InterPro" id="IPR020476">
    <property type="entry name" value="Nudix_hydrolase"/>
</dbReference>
<gene>
    <name evidence="6" type="ORF">DJ568_05115</name>
</gene>
<evidence type="ECO:0000313" key="7">
    <source>
        <dbReference type="Proteomes" id="UP000253209"/>
    </source>
</evidence>
<dbReference type="InterPro" id="IPR000086">
    <property type="entry name" value="NUDIX_hydrolase_dom"/>
</dbReference>
<reference evidence="6 7" key="1">
    <citation type="submission" date="2018-05" db="EMBL/GenBank/DDBJ databases">
        <title>Mucilaginibacter hurinus sp. nov., isolated from briquette warehouse soil.</title>
        <authorList>
            <person name="Choi L."/>
        </authorList>
    </citation>
    <scope>NUCLEOTIDE SEQUENCE [LARGE SCALE GENOMIC DNA]</scope>
    <source>
        <strain evidence="6 7">ZR32</strain>
    </source>
</reference>
<name>A0A367GSJ8_9SPHI</name>
<evidence type="ECO:0000256" key="1">
    <source>
        <dbReference type="ARBA" id="ARBA00001946"/>
    </source>
</evidence>
<comment type="caution">
    <text evidence="6">The sequence shown here is derived from an EMBL/GenBank/DDBJ whole genome shotgun (WGS) entry which is preliminary data.</text>
</comment>
<proteinExistence type="inferred from homology"/>
<dbReference type="AlphaFoldDB" id="A0A367GSJ8"/>
<feature type="domain" description="Nudix hydrolase" evidence="5">
    <location>
        <begin position="71"/>
        <end position="200"/>
    </location>
</feature>
<keyword evidence="3" id="KW-0460">Magnesium</keyword>
<sequence>MAQKYRIYINQKVILITEKVPQNAASYQLIDGQTFNLTTIYPKILKYNIGLFYVICEDAKAFIKEVERSIAVIEAAGGLVKNDEGNYLFIYRNDKWDLPKGKLEDGETKKTGAVREVEEECGITVNALQKKICKTYHVYTIKGTPVLKKTHWYAMKHKGHEKLKPQKEEGITDVRWFKKGDIDPILQNTFPSIVDVLVKTGLVKERPALLLG</sequence>
<evidence type="ECO:0000256" key="2">
    <source>
        <dbReference type="ARBA" id="ARBA00022801"/>
    </source>
</evidence>
<dbReference type="InterPro" id="IPR020084">
    <property type="entry name" value="NUDIX_hydrolase_CS"/>
</dbReference>
<dbReference type="GO" id="GO:0016787">
    <property type="term" value="F:hydrolase activity"/>
    <property type="evidence" value="ECO:0007669"/>
    <property type="project" value="UniProtKB-KW"/>
</dbReference>
<evidence type="ECO:0000256" key="3">
    <source>
        <dbReference type="ARBA" id="ARBA00022842"/>
    </source>
</evidence>
<dbReference type="OrthoDB" id="9816289at2"/>
<dbReference type="PROSITE" id="PS51462">
    <property type="entry name" value="NUDIX"/>
    <property type="match status" value="1"/>
</dbReference>
<dbReference type="InterPro" id="IPR015797">
    <property type="entry name" value="NUDIX_hydrolase-like_dom_sf"/>
</dbReference>
<protein>
    <submittedName>
        <fullName evidence="6">NUDIX hydrolase</fullName>
    </submittedName>
</protein>
<keyword evidence="2 4" id="KW-0378">Hydrolase</keyword>
<dbReference type="SUPFAM" id="SSF55811">
    <property type="entry name" value="Nudix"/>
    <property type="match status" value="1"/>
</dbReference>
<dbReference type="PROSITE" id="PS00893">
    <property type="entry name" value="NUDIX_BOX"/>
    <property type="match status" value="1"/>
</dbReference>
<organism evidence="6 7">
    <name type="scientific">Mucilaginibacter hurinus</name>
    <dbReference type="NCBI Taxonomy" id="2201324"/>
    <lineage>
        <taxon>Bacteria</taxon>
        <taxon>Pseudomonadati</taxon>
        <taxon>Bacteroidota</taxon>
        <taxon>Sphingobacteriia</taxon>
        <taxon>Sphingobacteriales</taxon>
        <taxon>Sphingobacteriaceae</taxon>
        <taxon>Mucilaginibacter</taxon>
    </lineage>
</organism>
<evidence type="ECO:0000313" key="6">
    <source>
        <dbReference type="EMBL" id="RCH56128.1"/>
    </source>
</evidence>
<dbReference type="Pfam" id="PF00293">
    <property type="entry name" value="NUDIX"/>
    <property type="match status" value="1"/>
</dbReference>
<dbReference type="PRINTS" id="PR00502">
    <property type="entry name" value="NUDIXFAMILY"/>
</dbReference>
<dbReference type="PANTHER" id="PTHR43222:SF9">
    <property type="entry name" value="8-OXO-(D)GTP PHOSPHATASE"/>
    <property type="match status" value="1"/>
</dbReference>
<keyword evidence="7" id="KW-1185">Reference proteome</keyword>
<dbReference type="RefSeq" id="WP_114004165.1">
    <property type="nucleotide sequence ID" value="NZ_QGDC01000002.1"/>
</dbReference>
<comment type="similarity">
    <text evidence="4">Belongs to the Nudix hydrolase family.</text>
</comment>
<evidence type="ECO:0000256" key="4">
    <source>
        <dbReference type="RuleBase" id="RU003476"/>
    </source>
</evidence>
<dbReference type="CDD" id="cd03673">
    <property type="entry name" value="NUDIX_Ap6A_hydrolase"/>
    <property type="match status" value="1"/>
</dbReference>
<comment type="cofactor">
    <cofactor evidence="1">
        <name>Mg(2+)</name>
        <dbReference type="ChEBI" id="CHEBI:18420"/>
    </cofactor>
</comment>
<evidence type="ECO:0000259" key="5">
    <source>
        <dbReference type="PROSITE" id="PS51462"/>
    </source>
</evidence>
<dbReference type="EMBL" id="QGDC01000002">
    <property type="protein sequence ID" value="RCH56128.1"/>
    <property type="molecule type" value="Genomic_DNA"/>
</dbReference>
<accession>A0A367GSJ8</accession>
<dbReference type="Gene3D" id="3.90.79.10">
    <property type="entry name" value="Nucleoside Triphosphate Pyrophosphohydrolase"/>
    <property type="match status" value="1"/>
</dbReference>